<protein>
    <submittedName>
        <fullName evidence="1">Uncharacterized protein</fullName>
    </submittedName>
</protein>
<proteinExistence type="predicted"/>
<name>A0A6C0KSJ6_9ZZZZ</name>
<accession>A0A6C0KSJ6</accession>
<organism evidence="1">
    <name type="scientific">viral metagenome</name>
    <dbReference type="NCBI Taxonomy" id="1070528"/>
    <lineage>
        <taxon>unclassified sequences</taxon>
        <taxon>metagenomes</taxon>
        <taxon>organismal metagenomes</taxon>
    </lineage>
</organism>
<reference evidence="1" key="1">
    <citation type="journal article" date="2020" name="Nature">
        <title>Giant virus diversity and host interactions through global metagenomics.</title>
        <authorList>
            <person name="Schulz F."/>
            <person name="Roux S."/>
            <person name="Paez-Espino D."/>
            <person name="Jungbluth S."/>
            <person name="Walsh D.A."/>
            <person name="Denef V.J."/>
            <person name="McMahon K.D."/>
            <person name="Konstantinidis K.T."/>
            <person name="Eloe-Fadrosh E.A."/>
            <person name="Kyrpides N.C."/>
            <person name="Woyke T."/>
        </authorList>
    </citation>
    <scope>NUCLEOTIDE SEQUENCE</scope>
    <source>
        <strain evidence="1">GVMAG-S-3300013014-136</strain>
    </source>
</reference>
<sequence length="851" mass="99746">MSLTTIVGNFWDNDYATDWPSEVLDALKDKGLESQDLHTYGIQKDETGITKSMFVILAYKDEDVLPIFEKSQFKSPLFLTNRQFFLLKSLYIEKDFKDFDPVITEMLTGYGLPSEGLVVFTLLNETSPYISNFSLLNFKHRGIRYKKDNSDENLLLMIYGEASMDEIKFGIEFEVCVCDNFEEGKLRSMLKSPFNTQNLLDINHLGRLQGKLDNFKTYTLMLRILNNEYNLTNDFIARKYGEYYHVSPEELYTSYFATSDSSIECAEPLNLSTNRTYKKKETFTAENCDLVPIELVTPIISLEKPSFDNFISTLDNVILNENFLYETNDSQGMHINVSHPEAITILGKEKFLNLWWHFEPLIFTFIPSKRRESGYAKALRKVFPTVSELLKTWKSVYSDPDKPEGKYNAISVKSNRFEVRIVPSGMSREHILNWLKLCIKLVYASVTKPCFIPEDEKRINLKKLISSLFDDYLEDEDLKAYFSGLAYSYINPLPEKYEEFIVGYNLGYNYPQRDEISGRLAYDLALLTPYDDYDEDDKEHLEQYIRDYLGNVKKITDVRIFFTSLITDVRVFLLNDKELSIVKSYLPNVNWSESFSGVKLRKEKLVIVLDNFPEFRNINFVISHIYYDDESKFDTVMDLKTLFSAYPWLIDPKFLTRRLELDQDIVTEKSELDFLKSFIRKYLDEFPPDNFFILKLAVLADDYDTVKKYYDYNGEELLIKRFYPINNIKSLAVFKLILPIDLQILDTDFDLNVDEAEDLFEILVPKLDHKQIGISNEFFRFFNKFFQKYNGPCSNFIIKYMTFQNTYNLETIFTQIMKGNNPLTPCQLLLYKTANFSPKFKELIKSVRNVE</sequence>
<dbReference type="AlphaFoldDB" id="A0A6C0KSJ6"/>
<dbReference type="EMBL" id="MN740962">
    <property type="protein sequence ID" value="QHU20126.1"/>
    <property type="molecule type" value="Genomic_DNA"/>
</dbReference>
<evidence type="ECO:0000313" key="1">
    <source>
        <dbReference type="EMBL" id="QHU20126.1"/>
    </source>
</evidence>
<dbReference type="Pfam" id="PF12224">
    <property type="entry name" value="Amidoligase_2"/>
    <property type="match status" value="1"/>
</dbReference>
<dbReference type="InterPro" id="IPR022025">
    <property type="entry name" value="Amidoligase_2"/>
</dbReference>